<accession>A0ABR3M6S0</accession>
<dbReference type="SMART" id="SM00409">
    <property type="entry name" value="IG"/>
    <property type="match status" value="2"/>
</dbReference>
<proteinExistence type="predicted"/>
<dbReference type="EMBL" id="JAYMGO010000016">
    <property type="protein sequence ID" value="KAL1259383.1"/>
    <property type="molecule type" value="Genomic_DNA"/>
</dbReference>
<keyword evidence="4" id="KW-1185">Reference proteome</keyword>
<dbReference type="Proteomes" id="UP001558613">
    <property type="component" value="Unassembled WGS sequence"/>
</dbReference>
<reference evidence="3 4" key="1">
    <citation type="submission" date="2023-09" db="EMBL/GenBank/DDBJ databases">
        <authorList>
            <person name="Wang M."/>
        </authorList>
    </citation>
    <scope>NUCLEOTIDE SEQUENCE [LARGE SCALE GENOMIC DNA]</scope>
    <source>
        <strain evidence="3">GT-2023</strain>
        <tissue evidence="3">Liver</tissue>
    </source>
</reference>
<dbReference type="Pfam" id="PF07686">
    <property type="entry name" value="V-set"/>
    <property type="match status" value="1"/>
</dbReference>
<gene>
    <name evidence="3" type="ORF">QQF64_009960</name>
</gene>
<organism evidence="3 4">
    <name type="scientific">Cirrhinus molitorella</name>
    <name type="common">mud carp</name>
    <dbReference type="NCBI Taxonomy" id="172907"/>
    <lineage>
        <taxon>Eukaryota</taxon>
        <taxon>Metazoa</taxon>
        <taxon>Chordata</taxon>
        <taxon>Craniata</taxon>
        <taxon>Vertebrata</taxon>
        <taxon>Euteleostomi</taxon>
        <taxon>Actinopterygii</taxon>
        <taxon>Neopterygii</taxon>
        <taxon>Teleostei</taxon>
        <taxon>Ostariophysi</taxon>
        <taxon>Cypriniformes</taxon>
        <taxon>Cyprinidae</taxon>
        <taxon>Labeoninae</taxon>
        <taxon>Labeonini</taxon>
        <taxon>Cirrhinus</taxon>
    </lineage>
</organism>
<feature type="transmembrane region" description="Helical" evidence="1">
    <location>
        <begin position="260"/>
        <end position="284"/>
    </location>
</feature>
<dbReference type="InterPro" id="IPR013783">
    <property type="entry name" value="Ig-like_fold"/>
</dbReference>
<evidence type="ECO:0000259" key="2">
    <source>
        <dbReference type="SMART" id="SM00409"/>
    </source>
</evidence>
<feature type="transmembrane region" description="Helical" evidence="1">
    <location>
        <begin position="221"/>
        <end position="240"/>
    </location>
</feature>
<feature type="non-terminal residue" evidence="3">
    <location>
        <position position="1"/>
    </location>
</feature>
<name>A0ABR3M6S0_9TELE</name>
<dbReference type="InterPro" id="IPR003599">
    <property type="entry name" value="Ig_sub"/>
</dbReference>
<evidence type="ECO:0000313" key="4">
    <source>
        <dbReference type="Proteomes" id="UP001558613"/>
    </source>
</evidence>
<evidence type="ECO:0000313" key="3">
    <source>
        <dbReference type="EMBL" id="KAL1259383.1"/>
    </source>
</evidence>
<dbReference type="SUPFAM" id="SSF48726">
    <property type="entry name" value="Immunoglobulin"/>
    <property type="match status" value="2"/>
</dbReference>
<sequence length="310" mass="35087">ATQRRCKQVHQLNINCIQGDNVSISCLTTTHPLQALTVKLRRTNQDEDILTYPDISPASGHQRWSVRKDAENVTLDLKDIRLFDGALYDCQVYKGQDCLNVIRFHLKVKECKILDTVNPTPGSSVLLPCSEHLLQNRNKQVTWQVVNGRQTTNISQYGQPNKLSSSTEKLQKPLYERARQLANGSLLIMDVVNADNLWYRCRVNDKTCYEMKLLLKEYKTFYSTTVLELLSATLLSTVITDAPATADSTVGQTEDNIYTVVMMTTIVSLCVLTSLIVGILLYFLTKERSKFNSQIELSCRTTVYYSNISG</sequence>
<protein>
    <recommendedName>
        <fullName evidence="2">Immunoglobulin domain-containing protein</fullName>
    </recommendedName>
</protein>
<comment type="caution">
    <text evidence="3">The sequence shown here is derived from an EMBL/GenBank/DDBJ whole genome shotgun (WGS) entry which is preliminary data.</text>
</comment>
<keyword evidence="1" id="KW-0472">Membrane</keyword>
<keyword evidence="1" id="KW-1133">Transmembrane helix</keyword>
<evidence type="ECO:0000256" key="1">
    <source>
        <dbReference type="SAM" id="Phobius"/>
    </source>
</evidence>
<feature type="domain" description="Immunoglobulin" evidence="2">
    <location>
        <begin position="114"/>
        <end position="218"/>
    </location>
</feature>
<dbReference type="Gene3D" id="2.60.40.10">
    <property type="entry name" value="Immunoglobulins"/>
    <property type="match status" value="2"/>
</dbReference>
<keyword evidence="1" id="KW-0812">Transmembrane</keyword>
<feature type="non-terminal residue" evidence="3">
    <location>
        <position position="310"/>
    </location>
</feature>
<feature type="domain" description="Immunoglobulin" evidence="2">
    <location>
        <begin position="11"/>
        <end position="109"/>
    </location>
</feature>
<dbReference type="InterPro" id="IPR013106">
    <property type="entry name" value="Ig_V-set"/>
</dbReference>
<dbReference type="InterPro" id="IPR036179">
    <property type="entry name" value="Ig-like_dom_sf"/>
</dbReference>